<dbReference type="Proteomes" id="UP000199468">
    <property type="component" value="Unassembled WGS sequence"/>
</dbReference>
<dbReference type="PANTHER" id="PTHR19288">
    <property type="entry name" value="4-NITROPHENYLPHOSPHATASE-RELATED"/>
    <property type="match status" value="1"/>
</dbReference>
<dbReference type="SUPFAM" id="SSF56784">
    <property type="entry name" value="HAD-like"/>
    <property type="match status" value="1"/>
</dbReference>
<keyword evidence="2" id="KW-1185">Reference proteome</keyword>
<dbReference type="GO" id="GO:0016787">
    <property type="term" value="F:hydrolase activity"/>
    <property type="evidence" value="ECO:0007669"/>
    <property type="project" value="UniProtKB-KW"/>
</dbReference>
<protein>
    <submittedName>
        <fullName evidence="1">HAD-superfamily class IIA hydrolase, TIGR01459</fullName>
    </submittedName>
</protein>
<reference evidence="1 2" key="1">
    <citation type="submission" date="2016-10" db="EMBL/GenBank/DDBJ databases">
        <authorList>
            <person name="Varghese N."/>
            <person name="Submissions S."/>
        </authorList>
    </citation>
    <scope>NUCLEOTIDE SEQUENCE [LARGE SCALE GENOMIC DNA]</scope>
    <source>
        <strain evidence="1 2">DSM 26672</strain>
    </source>
</reference>
<dbReference type="InterPro" id="IPR006356">
    <property type="entry name" value="HAD-SF_hydro_IIA_hyp3"/>
</dbReference>
<dbReference type="EMBL" id="FNBZ01000007">
    <property type="protein sequence ID" value="SDH28073.1"/>
    <property type="molecule type" value="Genomic_DNA"/>
</dbReference>
<dbReference type="InterPro" id="IPR036412">
    <property type="entry name" value="HAD-like_sf"/>
</dbReference>
<comment type="caution">
    <text evidence="1">The sequence shown here is derived from an EMBL/GenBank/DDBJ whole genome shotgun (WGS) entry which is preliminary data.</text>
</comment>
<dbReference type="Gene3D" id="3.40.50.1000">
    <property type="entry name" value="HAD superfamily/HAD-like"/>
    <property type="match status" value="2"/>
</dbReference>
<dbReference type="InterPro" id="IPR006357">
    <property type="entry name" value="HAD-SF_hydro_IIA"/>
</dbReference>
<evidence type="ECO:0000313" key="2">
    <source>
        <dbReference type="Proteomes" id="UP000199468"/>
    </source>
</evidence>
<dbReference type="PANTHER" id="PTHR19288:SF90">
    <property type="entry name" value="OS08G0542600 PROTEIN"/>
    <property type="match status" value="1"/>
</dbReference>
<evidence type="ECO:0000313" key="1">
    <source>
        <dbReference type="EMBL" id="SDH28073.1"/>
    </source>
</evidence>
<name>A0ABY0P4M7_9HYPH</name>
<sequence>MSAPALSEPQVEIGFPGGLSALVDRYDGFLLDQWGVLHDGTRPYPEAVACLERLRAAGKAVIILSNSGRSGRDNEAVLASMGFPRGLYDHVASAGDDAREALLERSEPAYRDLGSRCLLLARPGEDRLASGLGLTLVETPEAADFLFVMSMDPDSQSVAGWKPVLEQALRRGLPMVCGNPDRYRVHADGTLHEAPGLAALIYEEMGGSVHYHGKPHPRIYRSCLHYLDRPAERLLAIGDSLEHDVAGAAQAGIDAAFIAGGIHRGDLDWSKDGKVDPESCRRLFAREGLQPRYGLSWFTWG</sequence>
<dbReference type="NCBIfam" id="TIGR01459">
    <property type="entry name" value="HAD-SF-IIA-hyp4"/>
    <property type="match status" value="1"/>
</dbReference>
<gene>
    <name evidence="1" type="ORF">SAMN05421844_107362</name>
</gene>
<organism evidence="1 2">
    <name type="scientific">Bosea robiniae</name>
    <dbReference type="NCBI Taxonomy" id="1036780"/>
    <lineage>
        <taxon>Bacteria</taxon>
        <taxon>Pseudomonadati</taxon>
        <taxon>Pseudomonadota</taxon>
        <taxon>Alphaproteobacteria</taxon>
        <taxon>Hyphomicrobiales</taxon>
        <taxon>Boseaceae</taxon>
        <taxon>Bosea</taxon>
    </lineage>
</organism>
<dbReference type="Pfam" id="PF13344">
    <property type="entry name" value="Hydrolase_6"/>
    <property type="match status" value="1"/>
</dbReference>
<keyword evidence="1" id="KW-0378">Hydrolase</keyword>
<dbReference type="Pfam" id="PF13242">
    <property type="entry name" value="Hydrolase_like"/>
    <property type="match status" value="1"/>
</dbReference>
<dbReference type="InterPro" id="IPR023214">
    <property type="entry name" value="HAD_sf"/>
</dbReference>
<dbReference type="RefSeq" id="WP_091860682.1">
    <property type="nucleotide sequence ID" value="NZ_FNBZ01000007.1"/>
</dbReference>
<accession>A0ABY0P4M7</accession>
<proteinExistence type="predicted"/>